<accession>A0AA41Y9K4</accession>
<evidence type="ECO:0000313" key="4">
    <source>
        <dbReference type="Proteomes" id="UP001163821"/>
    </source>
</evidence>
<keyword evidence="3" id="KW-0378">Hydrolase</keyword>
<feature type="domain" description="GH16" evidence="2">
    <location>
        <begin position="44"/>
        <end position="278"/>
    </location>
</feature>
<dbReference type="RefSeq" id="WP_282592382.1">
    <property type="nucleotide sequence ID" value="NZ_JAPAAF010000022.1"/>
</dbReference>
<dbReference type="PROSITE" id="PS51762">
    <property type="entry name" value="GH16_2"/>
    <property type="match status" value="1"/>
</dbReference>
<name>A0AA41Y9K4_9BACT</name>
<dbReference type="InterPro" id="IPR050546">
    <property type="entry name" value="Glycosyl_Hydrlase_16"/>
</dbReference>
<dbReference type="InterPro" id="IPR000757">
    <property type="entry name" value="Beta-glucanase-like"/>
</dbReference>
<dbReference type="GO" id="GO:0005975">
    <property type="term" value="P:carbohydrate metabolic process"/>
    <property type="evidence" value="ECO:0007669"/>
    <property type="project" value="InterPro"/>
</dbReference>
<dbReference type="InterPro" id="IPR013320">
    <property type="entry name" value="ConA-like_dom_sf"/>
</dbReference>
<comment type="similarity">
    <text evidence="1">Belongs to the glycosyl hydrolase 16 family.</text>
</comment>
<dbReference type="Gene3D" id="2.60.120.200">
    <property type="match status" value="1"/>
</dbReference>
<dbReference type="GO" id="GO:0004553">
    <property type="term" value="F:hydrolase activity, hydrolyzing O-glycosyl compounds"/>
    <property type="evidence" value="ECO:0007669"/>
    <property type="project" value="InterPro"/>
</dbReference>
<organism evidence="3 4">
    <name type="scientific">Gaoshiqia sediminis</name>
    <dbReference type="NCBI Taxonomy" id="2986998"/>
    <lineage>
        <taxon>Bacteria</taxon>
        <taxon>Pseudomonadati</taxon>
        <taxon>Bacteroidota</taxon>
        <taxon>Bacteroidia</taxon>
        <taxon>Marinilabiliales</taxon>
        <taxon>Prolixibacteraceae</taxon>
        <taxon>Gaoshiqia</taxon>
    </lineage>
</organism>
<gene>
    <name evidence="3" type="ORF">N2K84_13670</name>
</gene>
<dbReference type="Proteomes" id="UP001163821">
    <property type="component" value="Unassembled WGS sequence"/>
</dbReference>
<dbReference type="PROSITE" id="PS51257">
    <property type="entry name" value="PROKAR_LIPOPROTEIN"/>
    <property type="match status" value="1"/>
</dbReference>
<evidence type="ECO:0000256" key="1">
    <source>
        <dbReference type="ARBA" id="ARBA00006865"/>
    </source>
</evidence>
<keyword evidence="4" id="KW-1185">Reference proteome</keyword>
<evidence type="ECO:0000313" key="3">
    <source>
        <dbReference type="EMBL" id="MCW0483787.1"/>
    </source>
</evidence>
<dbReference type="CDD" id="cd08023">
    <property type="entry name" value="GH16_laminarinase_like"/>
    <property type="match status" value="1"/>
</dbReference>
<dbReference type="SUPFAM" id="SSF49899">
    <property type="entry name" value="Concanavalin A-like lectins/glucanases"/>
    <property type="match status" value="1"/>
</dbReference>
<protein>
    <submittedName>
        <fullName evidence="3">Glycoside hydrolase family 16 protein</fullName>
    </submittedName>
</protein>
<dbReference type="Pfam" id="PF00722">
    <property type="entry name" value="Glyco_hydro_16"/>
    <property type="match status" value="1"/>
</dbReference>
<evidence type="ECO:0000259" key="2">
    <source>
        <dbReference type="PROSITE" id="PS51762"/>
    </source>
</evidence>
<dbReference type="EMBL" id="JAPAAF010000022">
    <property type="protein sequence ID" value="MCW0483787.1"/>
    <property type="molecule type" value="Genomic_DNA"/>
</dbReference>
<proteinExistence type="inferred from homology"/>
<dbReference type="PANTHER" id="PTHR10963:SF55">
    <property type="entry name" value="GLYCOSIDE HYDROLASE FAMILY 16 PROTEIN"/>
    <property type="match status" value="1"/>
</dbReference>
<dbReference type="AlphaFoldDB" id="A0AA41Y9K4"/>
<comment type="caution">
    <text evidence="3">The sequence shown here is derived from an EMBL/GenBank/DDBJ whole genome shotgun (WGS) entry which is preliminary data.</text>
</comment>
<sequence length="278" mass="31838">MKVSQFSKFIVVCLFAGVLSCTGKQNGSGTGSMDEYTLVWSDEFDYTGLPDPEKWSFDTEGNAWNWGNYEEQHYTSRRLENAEVKDGTLHIRALLEEQEGKQYTSARLITKGKGDWLYGKFEISARLPRGRGLWPAIWMLPSDWEYGSWPASGEIDIMENVGYMGDTILATVHTKSYNHSIHTQRGDSIVLPGCHDRFHVYQLEWEPHQIRAFVDGEHFFTFQNENTSPGEWPFDKPFHLLLNVAVGGSWGGMNGIDDTIFPQAMEVDYVRVYQKKNK</sequence>
<dbReference type="PANTHER" id="PTHR10963">
    <property type="entry name" value="GLYCOSYL HYDROLASE-RELATED"/>
    <property type="match status" value="1"/>
</dbReference>
<reference evidence="3" key="1">
    <citation type="submission" date="2022-10" db="EMBL/GenBank/DDBJ databases">
        <title>Gaoshiqiia sediminis gen. nov., sp. nov., isolated from coastal sediment.</title>
        <authorList>
            <person name="Yu W.X."/>
            <person name="Mu D.S."/>
            <person name="Du J.Z."/>
            <person name="Liang Y.Q."/>
        </authorList>
    </citation>
    <scope>NUCLEOTIDE SEQUENCE</scope>
    <source>
        <strain evidence="3">A06</strain>
    </source>
</reference>